<organism evidence="2 3">
    <name type="scientific">Emcibacter nanhaiensis</name>
    <dbReference type="NCBI Taxonomy" id="1505037"/>
    <lineage>
        <taxon>Bacteria</taxon>
        <taxon>Pseudomonadati</taxon>
        <taxon>Pseudomonadota</taxon>
        <taxon>Alphaproteobacteria</taxon>
        <taxon>Emcibacterales</taxon>
        <taxon>Emcibacteraceae</taxon>
        <taxon>Emcibacter</taxon>
    </lineage>
</organism>
<dbReference type="AlphaFoldDB" id="A0A501PSP8"/>
<name>A0A501PSP8_9PROT</name>
<evidence type="ECO:0000256" key="1">
    <source>
        <dbReference type="SAM" id="SignalP"/>
    </source>
</evidence>
<dbReference type="RefSeq" id="WP_139938234.1">
    <property type="nucleotide sequence ID" value="NZ_JBHSYP010000022.1"/>
</dbReference>
<accession>A0A501PSP8</accession>
<gene>
    <name evidence="2" type="ORF">FIV46_02585</name>
</gene>
<dbReference type="Proteomes" id="UP000319148">
    <property type="component" value="Unassembled WGS sequence"/>
</dbReference>
<dbReference type="EMBL" id="VFIY01000004">
    <property type="protein sequence ID" value="TPD62984.1"/>
    <property type="molecule type" value="Genomic_DNA"/>
</dbReference>
<comment type="caution">
    <text evidence="2">The sequence shown here is derived from an EMBL/GenBank/DDBJ whole genome shotgun (WGS) entry which is preliminary data.</text>
</comment>
<feature type="chain" id="PRO_5021346543" description="PepSY domain-containing protein" evidence="1">
    <location>
        <begin position="27"/>
        <end position="119"/>
    </location>
</feature>
<keyword evidence="1" id="KW-0732">Signal</keyword>
<feature type="signal peptide" evidence="1">
    <location>
        <begin position="1"/>
        <end position="26"/>
    </location>
</feature>
<proteinExistence type="predicted"/>
<evidence type="ECO:0008006" key="4">
    <source>
        <dbReference type="Google" id="ProtNLM"/>
    </source>
</evidence>
<dbReference type="OrthoDB" id="9905705at2"/>
<sequence>MNHTVKIATLASIIALAGAFSAPAFADSIGDNNGVRSVEHASVDKSEAKSLVKEFLKENGHSSLRPGDAQKISALVGIDEESNEKIYRDKWKVDVRSLNRAQVGTLYVDTETGEITTKR</sequence>
<evidence type="ECO:0000313" key="2">
    <source>
        <dbReference type="EMBL" id="TPD62984.1"/>
    </source>
</evidence>
<evidence type="ECO:0000313" key="3">
    <source>
        <dbReference type="Proteomes" id="UP000319148"/>
    </source>
</evidence>
<keyword evidence="3" id="KW-1185">Reference proteome</keyword>
<protein>
    <recommendedName>
        <fullName evidence="4">PepSY domain-containing protein</fullName>
    </recommendedName>
</protein>
<reference evidence="3" key="1">
    <citation type="submission" date="2019-06" db="EMBL/GenBank/DDBJ databases">
        <title>The complete genome of Emcibacter congregatus ZYLT.</title>
        <authorList>
            <person name="Zhao Z."/>
        </authorList>
    </citation>
    <scope>NUCLEOTIDE SEQUENCE [LARGE SCALE GENOMIC DNA]</scope>
    <source>
        <strain evidence="3">MCCC 1A06723</strain>
    </source>
</reference>